<feature type="transmembrane region" description="Helical" evidence="6">
    <location>
        <begin position="70"/>
        <end position="88"/>
    </location>
</feature>
<dbReference type="PANTHER" id="PTHR36115:SF4">
    <property type="entry name" value="MEMBRANE PROTEIN"/>
    <property type="match status" value="1"/>
</dbReference>
<comment type="subcellular location">
    <subcellularLocation>
        <location evidence="1">Cell membrane</location>
        <topology evidence="1">Multi-pass membrane protein</topology>
    </subcellularLocation>
</comment>
<reference evidence="8 9" key="1">
    <citation type="submission" date="2018-11" db="EMBL/GenBank/DDBJ databases">
        <title>Chitinophaga lutea sp.nov., isolate from arsenic contaminated soil.</title>
        <authorList>
            <person name="Zong Y."/>
        </authorList>
    </citation>
    <scope>NUCLEOTIDE SEQUENCE [LARGE SCALE GENOMIC DNA]</scope>
    <source>
        <strain evidence="8 9">ZY74</strain>
    </source>
</reference>
<keyword evidence="2" id="KW-1003">Cell membrane</keyword>
<dbReference type="RefSeq" id="WP_123849591.1">
    <property type="nucleotide sequence ID" value="NZ_RPDH01000003.1"/>
</dbReference>
<feature type="transmembrane region" description="Helical" evidence="6">
    <location>
        <begin position="29"/>
        <end position="50"/>
    </location>
</feature>
<protein>
    <submittedName>
        <fullName evidence="8">RDD family protein</fullName>
    </submittedName>
</protein>
<dbReference type="AlphaFoldDB" id="A0A3N4PBD1"/>
<keyword evidence="5 6" id="KW-0472">Membrane</keyword>
<evidence type="ECO:0000259" key="7">
    <source>
        <dbReference type="Pfam" id="PF06271"/>
    </source>
</evidence>
<feature type="domain" description="RDD" evidence="7">
    <location>
        <begin position="20"/>
        <end position="130"/>
    </location>
</feature>
<dbReference type="EMBL" id="RPDH01000003">
    <property type="protein sequence ID" value="RPE05943.1"/>
    <property type="molecule type" value="Genomic_DNA"/>
</dbReference>
<accession>A0A3N4PBD1</accession>
<evidence type="ECO:0000256" key="1">
    <source>
        <dbReference type="ARBA" id="ARBA00004651"/>
    </source>
</evidence>
<evidence type="ECO:0000313" key="8">
    <source>
        <dbReference type="EMBL" id="RPE05943.1"/>
    </source>
</evidence>
<dbReference type="OrthoDB" id="762068at2"/>
<keyword evidence="4 6" id="KW-1133">Transmembrane helix</keyword>
<evidence type="ECO:0000256" key="2">
    <source>
        <dbReference type="ARBA" id="ARBA00022475"/>
    </source>
</evidence>
<dbReference type="GO" id="GO:0005886">
    <property type="term" value="C:plasma membrane"/>
    <property type="evidence" value="ECO:0007669"/>
    <property type="project" value="UniProtKB-SubCell"/>
</dbReference>
<dbReference type="InterPro" id="IPR010432">
    <property type="entry name" value="RDD"/>
</dbReference>
<comment type="caution">
    <text evidence="8">The sequence shown here is derived from an EMBL/GenBank/DDBJ whole genome shotgun (WGS) entry which is preliminary data.</text>
</comment>
<dbReference type="Pfam" id="PF06271">
    <property type="entry name" value="RDD"/>
    <property type="match status" value="1"/>
</dbReference>
<dbReference type="Proteomes" id="UP000278351">
    <property type="component" value="Unassembled WGS sequence"/>
</dbReference>
<keyword evidence="9" id="KW-1185">Reference proteome</keyword>
<evidence type="ECO:0000256" key="5">
    <source>
        <dbReference type="ARBA" id="ARBA00023136"/>
    </source>
</evidence>
<organism evidence="8 9">
    <name type="scientific">Chitinophaga lutea</name>
    <dbReference type="NCBI Taxonomy" id="2488634"/>
    <lineage>
        <taxon>Bacteria</taxon>
        <taxon>Pseudomonadati</taxon>
        <taxon>Bacteroidota</taxon>
        <taxon>Chitinophagia</taxon>
        <taxon>Chitinophagales</taxon>
        <taxon>Chitinophagaceae</taxon>
        <taxon>Chitinophaga</taxon>
    </lineage>
</organism>
<evidence type="ECO:0000313" key="9">
    <source>
        <dbReference type="Proteomes" id="UP000278351"/>
    </source>
</evidence>
<proteinExistence type="predicted"/>
<keyword evidence="3 6" id="KW-0812">Transmembrane</keyword>
<name>A0A3N4PBD1_9BACT</name>
<evidence type="ECO:0000256" key="3">
    <source>
        <dbReference type="ARBA" id="ARBA00022692"/>
    </source>
</evidence>
<sequence>MESTQEHLLADEAVVNLEMASSGKRFANYLIDIASFYAFIFALSLIIVIFNPTFFDVFENASAGVDLLDRLVTLLLYGLYMGTVEAVFKGRTLGKLLTGTRAVNEDGSTISMGTAFKRGIIRAIPFNAFSALGNPCYPWQDKWSDTYVVDVKKSILPANE</sequence>
<dbReference type="InterPro" id="IPR051791">
    <property type="entry name" value="Pra-immunoreactive"/>
</dbReference>
<evidence type="ECO:0000256" key="6">
    <source>
        <dbReference type="SAM" id="Phobius"/>
    </source>
</evidence>
<dbReference type="PANTHER" id="PTHR36115">
    <property type="entry name" value="PROLINE-RICH ANTIGEN HOMOLOG-RELATED"/>
    <property type="match status" value="1"/>
</dbReference>
<gene>
    <name evidence="8" type="ORF">EGT74_26690</name>
</gene>
<evidence type="ECO:0000256" key="4">
    <source>
        <dbReference type="ARBA" id="ARBA00022989"/>
    </source>
</evidence>